<dbReference type="GO" id="GO:0003676">
    <property type="term" value="F:nucleic acid binding"/>
    <property type="evidence" value="ECO:0007669"/>
    <property type="project" value="InterPro"/>
</dbReference>
<feature type="region of interest" description="Disordered" evidence="8">
    <location>
        <begin position="421"/>
        <end position="461"/>
    </location>
</feature>
<feature type="compositionally biased region" description="Pro residues" evidence="8">
    <location>
        <begin position="1709"/>
        <end position="1721"/>
    </location>
</feature>
<proteinExistence type="predicted"/>
<feature type="region of interest" description="Disordered" evidence="8">
    <location>
        <begin position="2146"/>
        <end position="2166"/>
    </location>
</feature>
<dbReference type="SUPFAM" id="SSF53098">
    <property type="entry name" value="Ribonuclease H-like"/>
    <property type="match status" value="1"/>
</dbReference>
<feature type="region of interest" description="Disordered" evidence="8">
    <location>
        <begin position="1706"/>
        <end position="1779"/>
    </location>
</feature>
<dbReference type="GO" id="GO:0016787">
    <property type="term" value="F:hydrolase activity"/>
    <property type="evidence" value="ECO:0007669"/>
    <property type="project" value="UniProtKB-KW"/>
</dbReference>
<feature type="compositionally biased region" description="Pro residues" evidence="8">
    <location>
        <begin position="1753"/>
        <end position="1772"/>
    </location>
</feature>
<dbReference type="CDD" id="cd01647">
    <property type="entry name" value="RT_LTR"/>
    <property type="match status" value="1"/>
</dbReference>
<dbReference type="InterPro" id="IPR012337">
    <property type="entry name" value="RNaseH-like_sf"/>
</dbReference>
<reference evidence="10" key="1">
    <citation type="journal article" date="2007" name="PLoS ONE">
        <title>The first genome sequence of an elite grapevine cultivar (Pinot noir Vitis vinifera L.): coping with a highly heterozygous genome.</title>
        <authorList>
            <person name="Velasco R."/>
            <person name="Zharkikh A."/>
            <person name="Troggio M."/>
            <person name="Cartwright D.A."/>
            <person name="Cestaro A."/>
            <person name="Pruss D."/>
            <person name="Pindo M."/>
            <person name="FitzGerald L.M."/>
            <person name="Vezzulli S."/>
            <person name="Reid J."/>
            <person name="Malacarne G."/>
            <person name="Iliev D."/>
            <person name="Coppola G."/>
            <person name="Wardell B."/>
            <person name="Micheletti D."/>
            <person name="Macalma T."/>
            <person name="Facci M."/>
            <person name="Mitchell J.T."/>
            <person name="Perazzolli M."/>
            <person name="Eldredge G."/>
            <person name="Gatto P."/>
            <person name="Oyzerski R."/>
            <person name="Moretto M."/>
            <person name="Gutin N."/>
            <person name="Stefanini M."/>
            <person name="Chen Y."/>
            <person name="Segala C."/>
            <person name="Davenport C."/>
            <person name="Dematte L."/>
            <person name="Mraz A."/>
            <person name="Battilana J."/>
            <person name="Stormo K."/>
            <person name="Costa F."/>
            <person name="Tao Q."/>
            <person name="Si-Ammour A."/>
            <person name="Harkins T."/>
            <person name="Lackey A."/>
            <person name="Perbost C."/>
            <person name="Taillon B."/>
            <person name="Stella A."/>
            <person name="Solovyev V."/>
            <person name="Fawcett J.A."/>
            <person name="Sterck L."/>
            <person name="Vandepoele K."/>
            <person name="Grando S.M."/>
            <person name="Toppo S."/>
            <person name="Moser C."/>
            <person name="Lanchbury J."/>
            <person name="Bogden R."/>
            <person name="Skolnick M."/>
            <person name="Sgaramella V."/>
            <person name="Bhatnagar S.K."/>
            <person name="Fontana P."/>
            <person name="Gutin A."/>
            <person name="Van de Peer Y."/>
            <person name="Salamini F."/>
            <person name="Viola R."/>
        </authorList>
    </citation>
    <scope>NUCLEOTIDE SEQUENCE</scope>
</reference>
<dbReference type="SUPFAM" id="SSF50630">
    <property type="entry name" value="Acid proteases"/>
    <property type="match status" value="1"/>
</dbReference>
<feature type="compositionally biased region" description="Basic and acidic residues" evidence="8">
    <location>
        <begin position="436"/>
        <end position="459"/>
    </location>
</feature>
<dbReference type="Pfam" id="PF03732">
    <property type="entry name" value="Retrotrans_gag"/>
    <property type="match status" value="1"/>
</dbReference>
<dbReference type="InterPro" id="IPR043128">
    <property type="entry name" value="Rev_trsase/Diguanyl_cyclase"/>
</dbReference>
<evidence type="ECO:0000256" key="5">
    <source>
        <dbReference type="ARBA" id="ARBA00022759"/>
    </source>
</evidence>
<keyword evidence="4" id="KW-0540">Nuclease</keyword>
<dbReference type="Gene3D" id="1.10.340.70">
    <property type="match status" value="1"/>
</dbReference>
<keyword evidence="6" id="KW-0378">Hydrolase</keyword>
<evidence type="ECO:0000259" key="9">
    <source>
        <dbReference type="PROSITE" id="PS50994"/>
    </source>
</evidence>
<evidence type="ECO:0000256" key="6">
    <source>
        <dbReference type="ARBA" id="ARBA00022801"/>
    </source>
</evidence>
<feature type="region of interest" description="Disordered" evidence="8">
    <location>
        <begin position="379"/>
        <end position="405"/>
    </location>
</feature>
<dbReference type="FunFam" id="3.10.20.370:FF:000001">
    <property type="entry name" value="Retrovirus-related Pol polyprotein from transposon 17.6-like protein"/>
    <property type="match status" value="1"/>
</dbReference>
<dbReference type="Gene3D" id="3.30.420.10">
    <property type="entry name" value="Ribonuclease H-like superfamily/Ribonuclease H"/>
    <property type="match status" value="1"/>
</dbReference>
<keyword evidence="3" id="KW-0548">Nucleotidyltransferase</keyword>
<accession>A5C960</accession>
<evidence type="ECO:0000256" key="7">
    <source>
        <dbReference type="ARBA" id="ARBA00022918"/>
    </source>
</evidence>
<dbReference type="InterPro" id="IPR043502">
    <property type="entry name" value="DNA/RNA_pol_sf"/>
</dbReference>
<dbReference type="SUPFAM" id="SSF56672">
    <property type="entry name" value="DNA/RNA polymerases"/>
    <property type="match status" value="1"/>
</dbReference>
<dbReference type="EMBL" id="AM486637">
    <property type="protein sequence ID" value="CAN81952.1"/>
    <property type="molecule type" value="Genomic_DNA"/>
</dbReference>
<feature type="domain" description="Integrase catalytic" evidence="9">
    <location>
        <begin position="1373"/>
        <end position="1537"/>
    </location>
</feature>
<keyword evidence="7" id="KW-0695">RNA-directed DNA polymerase</keyword>
<dbReference type="InterPro" id="IPR050951">
    <property type="entry name" value="Retrovirus_Pol_polyprotein"/>
</dbReference>
<dbReference type="GO" id="GO:0015074">
    <property type="term" value="P:DNA integration"/>
    <property type="evidence" value="ECO:0007669"/>
    <property type="project" value="InterPro"/>
</dbReference>
<evidence type="ECO:0000256" key="1">
    <source>
        <dbReference type="ARBA" id="ARBA00012493"/>
    </source>
</evidence>
<evidence type="ECO:0000256" key="3">
    <source>
        <dbReference type="ARBA" id="ARBA00022695"/>
    </source>
</evidence>
<dbReference type="InterPro" id="IPR001584">
    <property type="entry name" value="Integrase_cat-core"/>
</dbReference>
<evidence type="ECO:0000313" key="10">
    <source>
        <dbReference type="EMBL" id="CAN81952.1"/>
    </source>
</evidence>
<sequence>MESENPYAHIKEFEDVCNTFQEGGASIDLMRLKLFPFTLKDKAKIWFNSLRPRSIRTWTDLQAEFLKKFFPTHRTNGLKRQISNFSAKENEKFYECWERYMEAINACPHHGFDTWLLVSYFYDGMSSSMKQLLETMCGGHFMSKNPEEAMDFLSYVAEVSRGWDEPNKGEVGKMKSQPSAFNAKAGMYTLNEDVDMKAKFAAMTRRLEKLELKKMHEVQVVAETPVQIQPCPIFHSYEHLVEECPTIPAVKEMFGDQANVVGQFKPNNNALYGNTYNSSWRNHPNFSWKPRAPQYQQPAQPSQQASSLEQAIVNLSKVVGDFVGDQKAINTQLSQRIDSVENTLNKRMDEMQNDLSQKIDNLQYSISRLTNLNTVQKKGRFPSQPHQNPKGIHEVETQEGESSQVRDVKALITLRSGKKVELPTPKPHVEEEEEEETKKMEEIKGKKKDISERKEDHDSTVNANPEKVLIKEEMLKKHTSPPFLQALHGKKRIKNASEILEVLRQVKDLCTIKRGLNVNKKTFLTEQVSAIIQCKSPLKYKDPGCPTISVMIGGKVVEKAFLDLGASVNLLPYSVYKKLGLGELKPTSITLSLSDRSMKIPRGIIEDVLVQVDNFYYPVDFFVLDTDPTVKEANSVPIILGKPFLATSNAIINCRNGLMQLTFGNMTLELNIFYMSKKQITPEKEEGPEEVCIIDTLVEEHCNQNMQDNLNESLGDLEKGLPEPSDVLATLQGWRRREENLPLFNKEEAQEAAKEETPKLNLKPLPVELKNTYLEENKQCPVVISSSLTSPQEKCLLEVLKRCKKAIGWQISDLKGISPLVCTHHIYMEEEVKPIRQPQRRLNPHLQEVVRIEVLKLLQAGWKVCIDYRKLNVVTRKYHFPLAFIDQVLEKVSGHPFYCFLDGYSGYFQIEIDVEDQEKTTFTCPFGTYAYRRMPFGLCNAPATFQRCMLSIFSDMVERIMEVFMDDITIYGGTFEECLVNLEAVLNRCIEKDLVLNWEKCHFMVRQGIVLGHIIFEKDIEVDKAKVKLIVKLPSPTTVKGVRQFLGHAGFYRRFIKDFSKLSKPLCELLATDAKFIWDEKCQKSFDQLKQFLTTTPIVRAPNWQLPFEVMCDASDFAIGAVLGQREDGKPYVIYYASKTLNEAQKNYTTTDKELLAVVFALDKFRAYLVGSFIIIFTDHSALKYLLTKQDAKARLIRWILLLQEFDLQIRDKKGVENVVADHLSRLVIAQNSHVLPINDDFPEESLMLLAKTPWYAHIANYLVIGEVPSEWKTQDRKHFFTKIHAYYWEEPFLFKYCADQIIRKCVPEEEQQGILSHCHESACGGHFASQKTAMKVLQSGFTWPSLFKDAHIMCRSCDRCQRLGKLTRRNQMPMNPILIVDLFDVWGIDFMGPFPMSFGNSYILVGVDYVSKWVEAIPYKHNDHKVVLKFLKENIFSRFGVPKAIISDGGTHFCNKPFETLLAKYGVKHKVTTPYHPQTFGQVELANREIKNILMKVVITSIRDWSIKLQDSLWAYRTAYKTILGMSPYRLVYGKACHLPVEVEYKAWWAIKKLNMDLIRAGAKRCLDLNEMEELRNDAYINSKVAKQRMKRWHDQLISNKEFRKGQRVLLYDSRLHIFPGKLKSSQKKAPTKSTLCCEIISQPQKVPCEIKASLRNRHFAAKSFRSPKPPSAKIFAAVKPPFGTRVPFHSTVPSFRNCQMAAKSPKLVPPPVEDAPMSPPVRCYQTRSDGLPLKKKARVSDSEPIDLTEPSPEPSSKPPTEPQPSQPPPTESQIPSGMTPKVLIRRPMVAQPPIEGNLDCRARPFHSELCFDTTTFRLQPELKDSFHLLQSPRSYCYPLHHSDGRHGILGARHIAEALRIPYEPTHPEDYRVWTHPAQSDIVHILSRGASSHQYLLRKELPPSMFFIDAALLRHNIYPLQHWVQRRGVLLEALFRIFEGFFFGPHHLIMAALLYFEEKVHRKKLLITDVIPLLFPRLLCQILEHLGYPSDPQLEHKRIFREIFTLEKWTNMTTYSVEPGAPAGAEHPEIPHPQQLVEPQPVEIPADMGASTEPIPEVTPSALPATPQAPPVIPATSEPSPSSEPRIAIPISEYRCLCHTLQALTTSQSILTQEMTALRAHQKHIIATQTQHTAILRQIQHHLGIPSAPEHPTPEPTTGDVETST</sequence>
<dbReference type="EC" id="2.7.7.49" evidence="1"/>
<dbReference type="InterPro" id="IPR036397">
    <property type="entry name" value="RNaseH_sf"/>
</dbReference>
<dbReference type="InterPro" id="IPR005162">
    <property type="entry name" value="Retrotrans_gag_dom"/>
</dbReference>
<dbReference type="InterPro" id="IPR041588">
    <property type="entry name" value="Integrase_H2C2"/>
</dbReference>
<gene>
    <name evidence="10" type="ORF">VITISV_022527</name>
</gene>
<dbReference type="Gene3D" id="3.30.70.270">
    <property type="match status" value="2"/>
</dbReference>
<evidence type="ECO:0000256" key="8">
    <source>
        <dbReference type="SAM" id="MobiDB-lite"/>
    </source>
</evidence>
<keyword evidence="5" id="KW-0255">Endonuclease</keyword>
<protein>
    <recommendedName>
        <fullName evidence="1">RNA-directed DNA polymerase</fullName>
        <ecNumber evidence="1">2.7.7.49</ecNumber>
    </recommendedName>
</protein>
<dbReference type="InterPro" id="IPR021109">
    <property type="entry name" value="Peptidase_aspartic_dom_sf"/>
</dbReference>
<dbReference type="Pfam" id="PF00665">
    <property type="entry name" value="rve"/>
    <property type="match status" value="1"/>
</dbReference>
<dbReference type="GO" id="GO:0004519">
    <property type="term" value="F:endonuclease activity"/>
    <property type="evidence" value="ECO:0007669"/>
    <property type="project" value="UniProtKB-KW"/>
</dbReference>
<dbReference type="CDD" id="cd00303">
    <property type="entry name" value="retropepsin_like"/>
    <property type="match status" value="1"/>
</dbReference>
<evidence type="ECO:0000256" key="4">
    <source>
        <dbReference type="ARBA" id="ARBA00022722"/>
    </source>
</evidence>
<evidence type="ECO:0000256" key="2">
    <source>
        <dbReference type="ARBA" id="ARBA00022679"/>
    </source>
</evidence>
<dbReference type="Gene3D" id="2.40.70.10">
    <property type="entry name" value="Acid Proteases"/>
    <property type="match status" value="1"/>
</dbReference>
<dbReference type="InterPro" id="IPR041373">
    <property type="entry name" value="RT_RNaseH"/>
</dbReference>
<dbReference type="InterPro" id="IPR000477">
    <property type="entry name" value="RT_dom"/>
</dbReference>
<organism evidence="10">
    <name type="scientific">Vitis vinifera</name>
    <name type="common">Grape</name>
    <dbReference type="NCBI Taxonomy" id="29760"/>
    <lineage>
        <taxon>Eukaryota</taxon>
        <taxon>Viridiplantae</taxon>
        <taxon>Streptophyta</taxon>
        <taxon>Embryophyta</taxon>
        <taxon>Tracheophyta</taxon>
        <taxon>Spermatophyta</taxon>
        <taxon>Magnoliopsida</taxon>
        <taxon>eudicotyledons</taxon>
        <taxon>Gunneridae</taxon>
        <taxon>Pentapetalae</taxon>
        <taxon>rosids</taxon>
        <taxon>Vitales</taxon>
        <taxon>Vitaceae</taxon>
        <taxon>Viteae</taxon>
        <taxon>Vitis</taxon>
    </lineage>
</organism>
<dbReference type="GO" id="GO:0003964">
    <property type="term" value="F:RNA-directed DNA polymerase activity"/>
    <property type="evidence" value="ECO:0007669"/>
    <property type="project" value="UniProtKB-KW"/>
</dbReference>
<dbReference type="FunFam" id="3.30.70.270:FF:000020">
    <property type="entry name" value="Transposon Tf2-6 polyprotein-like Protein"/>
    <property type="match status" value="1"/>
</dbReference>
<dbReference type="Pfam" id="PF17921">
    <property type="entry name" value="Integrase_H2C2"/>
    <property type="match status" value="1"/>
</dbReference>
<dbReference type="PROSITE" id="PS50994">
    <property type="entry name" value="INTEGRASE"/>
    <property type="match status" value="1"/>
</dbReference>
<dbReference type="PANTHER" id="PTHR37984">
    <property type="entry name" value="PROTEIN CBG26694"/>
    <property type="match status" value="1"/>
</dbReference>
<name>A5C960_VITVI</name>
<dbReference type="PANTHER" id="PTHR37984:SF5">
    <property type="entry name" value="PROTEIN NYNRIN-LIKE"/>
    <property type="match status" value="1"/>
</dbReference>
<dbReference type="Pfam" id="PF00078">
    <property type="entry name" value="RVT_1"/>
    <property type="match status" value="1"/>
</dbReference>
<dbReference type="Pfam" id="PF17917">
    <property type="entry name" value="RT_RNaseH"/>
    <property type="match status" value="1"/>
</dbReference>
<dbReference type="CDD" id="cd09274">
    <property type="entry name" value="RNase_HI_RT_Ty3"/>
    <property type="match status" value="1"/>
</dbReference>
<dbReference type="Gene3D" id="3.10.10.10">
    <property type="entry name" value="HIV Type 1 Reverse Transcriptase, subunit A, domain 1"/>
    <property type="match status" value="1"/>
</dbReference>
<keyword evidence="2" id="KW-0808">Transferase</keyword>